<evidence type="ECO:0000256" key="6">
    <source>
        <dbReference type="ARBA" id="ARBA00023242"/>
    </source>
</evidence>
<dbReference type="SUPFAM" id="SSF49417">
    <property type="entry name" value="p53-like transcription factors"/>
    <property type="match status" value="1"/>
</dbReference>
<dbReference type="Gene3D" id="2.60.40.820">
    <property type="entry name" value="Transcription factor, T-box"/>
    <property type="match status" value="1"/>
</dbReference>
<evidence type="ECO:0000256" key="5">
    <source>
        <dbReference type="ARBA" id="ARBA00023163"/>
    </source>
</evidence>
<dbReference type="InterPro" id="IPR008967">
    <property type="entry name" value="p53-like_TF_DNA-bd_sf"/>
</dbReference>
<dbReference type="PANTHER" id="PTHR11267:SF106">
    <property type="entry name" value="T-RELATED PROTEIN"/>
    <property type="match status" value="1"/>
</dbReference>
<dbReference type="PROSITE" id="PS50252">
    <property type="entry name" value="TBOX_3"/>
    <property type="match status" value="1"/>
</dbReference>
<dbReference type="InterPro" id="IPR001699">
    <property type="entry name" value="TF_T-box"/>
</dbReference>
<keyword evidence="2" id="KW-0217">Developmental protein</keyword>
<reference evidence="10" key="1">
    <citation type="submission" date="2018-10" db="EMBL/GenBank/DDBJ databases">
        <authorList>
            <person name="Kremnyov S.V."/>
            <person name="Bagaeva T.S."/>
            <person name="Kupaeva D.M."/>
        </authorList>
    </citation>
    <scope>NUCLEOTIDE SEQUENCE</scope>
</reference>
<dbReference type="Pfam" id="PF00907">
    <property type="entry name" value="T-box"/>
    <property type="match status" value="1"/>
</dbReference>
<dbReference type="InterPro" id="IPR036960">
    <property type="entry name" value="T-box_sf"/>
</dbReference>
<feature type="compositionally biased region" description="Low complexity" evidence="8">
    <location>
        <begin position="47"/>
        <end position="59"/>
    </location>
</feature>
<keyword evidence="5" id="KW-0804">Transcription</keyword>
<comment type="caution">
    <text evidence="7">Lacks conserved residue(s) required for the propagation of feature annotation.</text>
</comment>
<evidence type="ECO:0000259" key="9">
    <source>
        <dbReference type="PROSITE" id="PS50252"/>
    </source>
</evidence>
<keyword evidence="4 7" id="KW-0238">DNA-binding</keyword>
<dbReference type="GO" id="GO:0000978">
    <property type="term" value="F:RNA polymerase II cis-regulatory region sequence-specific DNA binding"/>
    <property type="evidence" value="ECO:0007669"/>
    <property type="project" value="InterPro"/>
</dbReference>
<proteinExistence type="evidence at transcript level"/>
<protein>
    <submittedName>
        <fullName evidence="10">Brachyury 1</fullName>
    </submittedName>
</protein>
<evidence type="ECO:0000256" key="1">
    <source>
        <dbReference type="ARBA" id="ARBA00004123"/>
    </source>
</evidence>
<comment type="subcellular location">
    <subcellularLocation>
        <location evidence="1 7">Nucleus</location>
    </subcellularLocation>
</comment>
<evidence type="ECO:0000256" key="4">
    <source>
        <dbReference type="ARBA" id="ARBA00023125"/>
    </source>
</evidence>
<keyword evidence="3" id="KW-0805">Transcription regulation</keyword>
<dbReference type="FunFam" id="2.60.40.820:FF:000002">
    <property type="entry name" value="T-box transcription factor Brachyury"/>
    <property type="match status" value="1"/>
</dbReference>
<dbReference type="SUPFAM" id="SSF81995">
    <property type="entry name" value="beta-sandwich domain of Sec23/24"/>
    <property type="match status" value="1"/>
</dbReference>
<dbReference type="PRINTS" id="PR00938">
    <property type="entry name" value="BRACHYURY"/>
</dbReference>
<dbReference type="InterPro" id="IPR002070">
    <property type="entry name" value="TF_Brachyury"/>
</dbReference>
<dbReference type="GO" id="GO:0045893">
    <property type="term" value="P:positive regulation of DNA-templated transcription"/>
    <property type="evidence" value="ECO:0007669"/>
    <property type="project" value="InterPro"/>
</dbReference>
<name>A0A411JKG7_9CNID</name>
<feature type="region of interest" description="Disordered" evidence="8">
    <location>
        <begin position="47"/>
        <end position="115"/>
    </location>
</feature>
<dbReference type="InterPro" id="IPR018186">
    <property type="entry name" value="TF_T-box_CS"/>
</dbReference>
<dbReference type="CDD" id="cd20192">
    <property type="entry name" value="T-box_TBXT_TBX19-like"/>
    <property type="match status" value="1"/>
</dbReference>
<evidence type="ECO:0000256" key="2">
    <source>
        <dbReference type="ARBA" id="ARBA00022473"/>
    </source>
</evidence>
<evidence type="ECO:0000313" key="10">
    <source>
        <dbReference type="EMBL" id="QBC65503.1"/>
    </source>
</evidence>
<dbReference type="InterPro" id="IPR046360">
    <property type="entry name" value="T-box_DNA-bd"/>
</dbReference>
<dbReference type="SMART" id="SM00425">
    <property type="entry name" value="TBOX"/>
    <property type="match status" value="1"/>
</dbReference>
<dbReference type="PRINTS" id="PR00937">
    <property type="entry name" value="TBOX"/>
</dbReference>
<dbReference type="GO" id="GO:0000785">
    <property type="term" value="C:chromatin"/>
    <property type="evidence" value="ECO:0007669"/>
    <property type="project" value="TreeGrafter"/>
</dbReference>
<dbReference type="PANTHER" id="PTHR11267">
    <property type="entry name" value="T-BOX PROTEIN-RELATED"/>
    <property type="match status" value="1"/>
</dbReference>
<dbReference type="PROSITE" id="PS01264">
    <property type="entry name" value="TBOX_2"/>
    <property type="match status" value="1"/>
</dbReference>
<evidence type="ECO:0000256" key="7">
    <source>
        <dbReference type="PROSITE-ProRule" id="PRU00201"/>
    </source>
</evidence>
<dbReference type="AlphaFoldDB" id="A0A411JKG7"/>
<organism evidence="10">
    <name type="scientific">Dynamena pumila</name>
    <dbReference type="NCBI Taxonomy" id="308606"/>
    <lineage>
        <taxon>Eukaryota</taxon>
        <taxon>Metazoa</taxon>
        <taxon>Cnidaria</taxon>
        <taxon>Hydrozoa</taxon>
        <taxon>Hydroidolina</taxon>
        <taxon>Leptothecata</taxon>
        <taxon>Sertulariidae</taxon>
        <taxon>Dynamena</taxon>
    </lineage>
</organism>
<feature type="compositionally biased region" description="Basic and acidic residues" evidence="8">
    <location>
        <begin position="102"/>
        <end position="115"/>
    </location>
</feature>
<evidence type="ECO:0000256" key="8">
    <source>
        <dbReference type="SAM" id="MobiDB-lite"/>
    </source>
</evidence>
<dbReference type="GO" id="GO:0000981">
    <property type="term" value="F:DNA-binding transcription factor activity, RNA polymerase II-specific"/>
    <property type="evidence" value="ECO:0007669"/>
    <property type="project" value="TreeGrafter"/>
</dbReference>
<sequence>MYCKIDETDMTPSSFSMNNILTTTEKQKLGGDSEELKLQHLQLAQHQAATQQMLGQQQQQHHHHQQHHQQQQQQHPKVTTDCNGNEELVVSQQQQPTKKHKPIEDDLPKKEELSSEARHVHVNLEDSELWKKFKSLTNEMIVTKNGRRMFPVLKLNIRGLESNAMYSILLDFVAVEDHRWKYVNGEWVAGGKPEPATTSSVYIHPDSPNFGNHWMKNPVAFTKVKLTNKMNGEGQVMLNSLHKYQPRIHIIRVGAPEGERTISTHRFPETQFIAVTAYQNEEITHLKIQYNPFAKAFLDAKERSDQKDMMYERDALNQMTSNYGYYPSMMSPATRGMGCDNLRNHRVSPYPSPYQRPDLLSGCQPYYRESSPPFMNQCIQNNTWPLHHLNYTSPMTSAQMKPDDVINQTMSSGSFSASTFGQFPTTKTGVDQTTNPWGHSLAYSTNI</sequence>
<keyword evidence="6 7" id="KW-0539">Nucleus</keyword>
<dbReference type="EMBL" id="MK005873">
    <property type="protein sequence ID" value="QBC65503.1"/>
    <property type="molecule type" value="mRNA"/>
</dbReference>
<dbReference type="GO" id="GO:0005634">
    <property type="term" value="C:nucleus"/>
    <property type="evidence" value="ECO:0007669"/>
    <property type="project" value="UniProtKB-SubCell"/>
</dbReference>
<dbReference type="PROSITE" id="PS01283">
    <property type="entry name" value="TBOX_1"/>
    <property type="match status" value="1"/>
</dbReference>
<feature type="domain" description="T-box" evidence="9">
    <location>
        <begin position="124"/>
        <end position="299"/>
    </location>
</feature>
<evidence type="ECO:0000256" key="3">
    <source>
        <dbReference type="ARBA" id="ARBA00023015"/>
    </source>
</evidence>
<accession>A0A411JKG7</accession>
<dbReference type="GO" id="GO:0001708">
    <property type="term" value="P:cell fate specification"/>
    <property type="evidence" value="ECO:0007669"/>
    <property type="project" value="TreeGrafter"/>
</dbReference>